<reference evidence="5" key="1">
    <citation type="journal article" date="2022" name="Cell">
        <title>Repeat-based holocentromeres influence genome architecture and karyotype evolution.</title>
        <authorList>
            <person name="Hofstatter P.G."/>
            <person name="Thangavel G."/>
            <person name="Lux T."/>
            <person name="Neumann P."/>
            <person name="Vondrak T."/>
            <person name="Novak P."/>
            <person name="Zhang M."/>
            <person name="Costa L."/>
            <person name="Castellani M."/>
            <person name="Scott A."/>
            <person name="Toegelov H."/>
            <person name="Fuchs J."/>
            <person name="Mata-Sucre Y."/>
            <person name="Dias Y."/>
            <person name="Vanzela A.L.L."/>
            <person name="Huettel B."/>
            <person name="Almeida C.C.S."/>
            <person name="Simkova H."/>
            <person name="Souza G."/>
            <person name="Pedrosa-Harand A."/>
            <person name="Macas J."/>
            <person name="Mayer K.F.X."/>
            <person name="Houben A."/>
            <person name="Marques A."/>
        </authorList>
    </citation>
    <scope>NUCLEOTIDE SEQUENCE</scope>
    <source>
        <strain evidence="5">RhyBre1mFocal</strain>
    </source>
</reference>
<keyword evidence="6" id="KW-1185">Reference proteome</keyword>
<evidence type="ECO:0000256" key="3">
    <source>
        <dbReference type="SAM" id="MobiDB-lite"/>
    </source>
</evidence>
<feature type="compositionally biased region" description="Basic and acidic residues" evidence="3">
    <location>
        <begin position="182"/>
        <end position="198"/>
    </location>
</feature>
<feature type="compositionally biased region" description="Polar residues" evidence="3">
    <location>
        <begin position="25"/>
        <end position="37"/>
    </location>
</feature>
<dbReference type="EMBL" id="JAMQYH010000002">
    <property type="protein sequence ID" value="KAJ1698705.1"/>
    <property type="molecule type" value="Genomic_DNA"/>
</dbReference>
<protein>
    <recommendedName>
        <fullName evidence="4">WRC domain-containing protein</fullName>
    </recommendedName>
</protein>
<organism evidence="5 6">
    <name type="scientific">Rhynchospora breviuscula</name>
    <dbReference type="NCBI Taxonomy" id="2022672"/>
    <lineage>
        <taxon>Eukaryota</taxon>
        <taxon>Viridiplantae</taxon>
        <taxon>Streptophyta</taxon>
        <taxon>Embryophyta</taxon>
        <taxon>Tracheophyta</taxon>
        <taxon>Spermatophyta</taxon>
        <taxon>Magnoliopsida</taxon>
        <taxon>Liliopsida</taxon>
        <taxon>Poales</taxon>
        <taxon>Cyperaceae</taxon>
        <taxon>Cyperoideae</taxon>
        <taxon>Rhynchosporeae</taxon>
        <taxon>Rhynchospora</taxon>
    </lineage>
</organism>
<feature type="compositionally biased region" description="Low complexity" evidence="3">
    <location>
        <begin position="14"/>
        <end position="24"/>
    </location>
</feature>
<gene>
    <name evidence="5" type="ORF">LUZ63_007217</name>
</gene>
<dbReference type="Pfam" id="PF08879">
    <property type="entry name" value="WRC"/>
    <property type="match status" value="1"/>
</dbReference>
<feature type="domain" description="WRC" evidence="4">
    <location>
        <begin position="131"/>
        <end position="176"/>
    </location>
</feature>
<dbReference type="InterPro" id="IPR014977">
    <property type="entry name" value="WRC_dom"/>
</dbReference>
<feature type="region of interest" description="Disordered" evidence="3">
    <location>
        <begin position="169"/>
        <end position="231"/>
    </location>
</feature>
<keyword evidence="1" id="KW-0539">Nucleus</keyword>
<proteinExistence type="predicted"/>
<comment type="caution">
    <text evidence="2">Lacks conserved residue(s) required for the propagation of feature annotation.</text>
</comment>
<evidence type="ECO:0000259" key="4">
    <source>
        <dbReference type="PROSITE" id="PS51667"/>
    </source>
</evidence>
<evidence type="ECO:0000256" key="2">
    <source>
        <dbReference type="PROSITE-ProRule" id="PRU01002"/>
    </source>
</evidence>
<evidence type="ECO:0000313" key="6">
    <source>
        <dbReference type="Proteomes" id="UP001151287"/>
    </source>
</evidence>
<accession>A0A9Q0CRV1</accession>
<feature type="region of interest" description="Disordered" evidence="3">
    <location>
        <begin position="14"/>
        <end position="37"/>
    </location>
</feature>
<dbReference type="OrthoDB" id="686202at2759"/>
<dbReference type="AlphaFoldDB" id="A0A9Q0CRV1"/>
<evidence type="ECO:0000256" key="1">
    <source>
        <dbReference type="ARBA" id="ARBA00023242"/>
    </source>
</evidence>
<name>A0A9Q0CRV1_9POAL</name>
<dbReference type="PANTHER" id="PTHR34122">
    <property type="entry name" value="EXPRESSED PROTEIN-RELATED"/>
    <property type="match status" value="1"/>
</dbReference>
<dbReference type="PANTHER" id="PTHR34122:SF1">
    <property type="entry name" value="EXPRESSED PROTEIN"/>
    <property type="match status" value="1"/>
</dbReference>
<dbReference type="PROSITE" id="PS51667">
    <property type="entry name" value="WRC"/>
    <property type="match status" value="1"/>
</dbReference>
<comment type="caution">
    <text evidence="5">The sequence shown here is derived from an EMBL/GenBank/DDBJ whole genome shotgun (WGS) entry which is preliminary data.</text>
</comment>
<sequence length="231" mass="25550">MRIRRRPLPFPPLISSSLLLSDPSTPTIQSIKDTSSVKIEDGVEQKGLHQDGDLQQTDPLRLEATSSKRDFRLLHPSPCQKFQSLEEEIKSVECKRVGTPTPSMDDSCTMGKEEKAKDKKKPKRGQAEAVLMAGSRCSRINGRGWRCSQPTLVGYSLCEHHLGKGRSRGPNIVPRGPLGCTEHGRKESGEGSVHEIMPKKKNKARSISSLLDERNEDHQLIGSGMKNGDSM</sequence>
<evidence type="ECO:0000313" key="5">
    <source>
        <dbReference type="EMBL" id="KAJ1698705.1"/>
    </source>
</evidence>
<dbReference type="Proteomes" id="UP001151287">
    <property type="component" value="Unassembled WGS sequence"/>
</dbReference>
<feature type="region of interest" description="Disordered" evidence="3">
    <location>
        <begin position="97"/>
        <end position="127"/>
    </location>
</feature>